<gene>
    <name evidence="8" type="ORF">HQ497_12870</name>
</gene>
<comment type="cofactor">
    <cofactor evidence="1">
        <name>Mg(2+)</name>
        <dbReference type="ChEBI" id="CHEBI:18420"/>
    </cofactor>
</comment>
<proteinExistence type="inferred from homology"/>
<dbReference type="InterPro" id="IPR033749">
    <property type="entry name" value="Polyprenyl_synt_CS"/>
</dbReference>
<dbReference type="PROSITE" id="PS00444">
    <property type="entry name" value="POLYPRENYL_SYNTHASE_2"/>
    <property type="match status" value="1"/>
</dbReference>
<evidence type="ECO:0000256" key="2">
    <source>
        <dbReference type="ARBA" id="ARBA00006706"/>
    </source>
</evidence>
<keyword evidence="6" id="KW-0414">Isoprene biosynthesis</keyword>
<dbReference type="SFLD" id="SFLDG01017">
    <property type="entry name" value="Polyprenyl_Transferase_Like"/>
    <property type="match status" value="1"/>
</dbReference>
<dbReference type="Gene3D" id="1.10.600.10">
    <property type="entry name" value="Farnesyl Diphosphate Synthase"/>
    <property type="match status" value="1"/>
</dbReference>
<evidence type="ECO:0000313" key="8">
    <source>
        <dbReference type="EMBL" id="NQV66246.1"/>
    </source>
</evidence>
<dbReference type="FunFam" id="1.10.600.10:FF:000001">
    <property type="entry name" value="Geranylgeranyl diphosphate synthase"/>
    <property type="match status" value="1"/>
</dbReference>
<reference evidence="8" key="1">
    <citation type="submission" date="2020-05" db="EMBL/GenBank/DDBJ databases">
        <title>Sulfur intermediates as new biogeochemical hubs in an aquatic model microbial ecosystem.</title>
        <authorList>
            <person name="Vigneron A."/>
        </authorList>
    </citation>
    <scope>NUCLEOTIDE SEQUENCE</scope>
    <source>
        <strain evidence="8">Bin.250</strain>
    </source>
</reference>
<dbReference type="NCBIfam" id="NF045485">
    <property type="entry name" value="FPPsyn"/>
    <property type="match status" value="1"/>
</dbReference>
<accession>A0A972VZB1</accession>
<keyword evidence="4" id="KW-0479">Metal-binding</keyword>
<dbReference type="Pfam" id="PF00348">
    <property type="entry name" value="polyprenyl_synt"/>
    <property type="match status" value="1"/>
</dbReference>
<dbReference type="PANTHER" id="PTHR43281">
    <property type="entry name" value="FARNESYL DIPHOSPHATE SYNTHASE"/>
    <property type="match status" value="1"/>
</dbReference>
<evidence type="ECO:0000256" key="3">
    <source>
        <dbReference type="ARBA" id="ARBA00022679"/>
    </source>
</evidence>
<dbReference type="CDD" id="cd00685">
    <property type="entry name" value="Trans_IPPS_HT"/>
    <property type="match status" value="1"/>
</dbReference>
<dbReference type="InterPro" id="IPR008949">
    <property type="entry name" value="Isoprenoid_synthase_dom_sf"/>
</dbReference>
<dbReference type="SFLD" id="SFLDS00005">
    <property type="entry name" value="Isoprenoid_Synthase_Type_I"/>
    <property type="match status" value="1"/>
</dbReference>
<evidence type="ECO:0000256" key="6">
    <source>
        <dbReference type="ARBA" id="ARBA00023229"/>
    </source>
</evidence>
<dbReference type="EMBL" id="JABMOJ010000488">
    <property type="protein sequence ID" value="NQV66246.1"/>
    <property type="molecule type" value="Genomic_DNA"/>
</dbReference>
<dbReference type="InterPro" id="IPR053378">
    <property type="entry name" value="Prenyl_diphosphate_synthase"/>
</dbReference>
<evidence type="ECO:0000256" key="1">
    <source>
        <dbReference type="ARBA" id="ARBA00001946"/>
    </source>
</evidence>
<dbReference type="GO" id="GO:0016114">
    <property type="term" value="P:terpenoid biosynthetic process"/>
    <property type="evidence" value="ECO:0007669"/>
    <property type="project" value="UniProtKB-ARBA"/>
</dbReference>
<comment type="similarity">
    <text evidence="2 7">Belongs to the FPP/GGPP synthase family.</text>
</comment>
<evidence type="ECO:0000256" key="7">
    <source>
        <dbReference type="RuleBase" id="RU004466"/>
    </source>
</evidence>
<dbReference type="Proteomes" id="UP000754644">
    <property type="component" value="Unassembled WGS sequence"/>
</dbReference>
<organism evidence="8 9">
    <name type="scientific">SAR86 cluster bacterium</name>
    <dbReference type="NCBI Taxonomy" id="2030880"/>
    <lineage>
        <taxon>Bacteria</taxon>
        <taxon>Pseudomonadati</taxon>
        <taxon>Pseudomonadota</taxon>
        <taxon>Gammaproteobacteria</taxon>
        <taxon>SAR86 cluster</taxon>
    </lineage>
</organism>
<dbReference type="GO" id="GO:0046872">
    <property type="term" value="F:metal ion binding"/>
    <property type="evidence" value="ECO:0007669"/>
    <property type="project" value="UniProtKB-KW"/>
</dbReference>
<keyword evidence="5" id="KW-0460">Magnesium</keyword>
<evidence type="ECO:0000256" key="5">
    <source>
        <dbReference type="ARBA" id="ARBA00022842"/>
    </source>
</evidence>
<evidence type="ECO:0000313" key="9">
    <source>
        <dbReference type="Proteomes" id="UP000754644"/>
    </source>
</evidence>
<dbReference type="PROSITE" id="PS00723">
    <property type="entry name" value="POLYPRENYL_SYNTHASE_1"/>
    <property type="match status" value="1"/>
</dbReference>
<dbReference type="AlphaFoldDB" id="A0A972VZB1"/>
<dbReference type="GO" id="GO:0004659">
    <property type="term" value="F:prenyltransferase activity"/>
    <property type="evidence" value="ECO:0007669"/>
    <property type="project" value="InterPro"/>
</dbReference>
<dbReference type="GO" id="GO:0008654">
    <property type="term" value="P:phospholipid biosynthetic process"/>
    <property type="evidence" value="ECO:0007669"/>
    <property type="project" value="UniProtKB-ARBA"/>
</dbReference>
<dbReference type="InterPro" id="IPR000092">
    <property type="entry name" value="Polyprenyl_synt"/>
</dbReference>
<sequence>MLNIYQQRIQERLDTYLQDDQVPSSLLAAMRYAVFNGGKRIRPSLIYMTSTALGASLEAADKTACAIEMIHCYSLIHDDLPCMDDDDLRRGQPTVHIQFDEATAILAGDALQAYAFELIAGDTALSPNTRLDVIRILAKAAGPAGMVGGQALDLAAEAKQISHLELETMHRRKTGDLISACLAAGARIGGADPATEQALIDYGYALGLAFQVRDDILDHTGDTQVLGKPSGSDQGNAKSTFISTHGLTAASAQLDALHRTAIEALKPLGKTGTPLIALADFIARRDH</sequence>
<dbReference type="PANTHER" id="PTHR43281:SF1">
    <property type="entry name" value="FARNESYL DIPHOSPHATE SYNTHASE"/>
    <property type="match status" value="1"/>
</dbReference>
<dbReference type="GO" id="GO:0005737">
    <property type="term" value="C:cytoplasm"/>
    <property type="evidence" value="ECO:0007669"/>
    <property type="project" value="UniProtKB-ARBA"/>
</dbReference>
<comment type="caution">
    <text evidence="8">The sequence shown here is derived from an EMBL/GenBank/DDBJ whole genome shotgun (WGS) entry which is preliminary data.</text>
</comment>
<protein>
    <submittedName>
        <fullName evidence="8">Polyprenyl synthetase family protein</fullName>
    </submittedName>
</protein>
<evidence type="ECO:0000256" key="4">
    <source>
        <dbReference type="ARBA" id="ARBA00022723"/>
    </source>
</evidence>
<dbReference type="SUPFAM" id="SSF48576">
    <property type="entry name" value="Terpenoid synthases"/>
    <property type="match status" value="1"/>
</dbReference>
<keyword evidence="3 7" id="KW-0808">Transferase</keyword>
<name>A0A972VZB1_9GAMM</name>